<evidence type="ECO:0000256" key="2">
    <source>
        <dbReference type="ARBA" id="ARBA00009592"/>
    </source>
</evidence>
<comment type="caution">
    <text evidence="14">The sequence shown here is derived from an EMBL/GenBank/DDBJ whole genome shotgun (WGS) entry which is preliminary data.</text>
</comment>
<comment type="subcellular location">
    <subcellularLocation>
        <location evidence="1">Cell membrane</location>
        <topology evidence="1">Single-pass type I membrane protein</topology>
    </subcellularLocation>
</comment>
<dbReference type="InterPro" id="IPR055414">
    <property type="entry name" value="LRR_R13L4/SHOC2-like"/>
</dbReference>
<feature type="transmembrane region" description="Helical" evidence="12">
    <location>
        <begin position="634"/>
        <end position="657"/>
    </location>
</feature>
<evidence type="ECO:0000259" key="13">
    <source>
        <dbReference type="Pfam" id="PF23598"/>
    </source>
</evidence>
<dbReference type="InterPro" id="IPR046956">
    <property type="entry name" value="RLP23-like"/>
</dbReference>
<evidence type="ECO:0000256" key="10">
    <source>
        <dbReference type="ARBA" id="ARBA00023170"/>
    </source>
</evidence>
<accession>A0A1R3KAI7</accession>
<evidence type="ECO:0000256" key="4">
    <source>
        <dbReference type="ARBA" id="ARBA00022614"/>
    </source>
</evidence>
<keyword evidence="4" id="KW-0433">Leucine-rich repeat</keyword>
<evidence type="ECO:0000256" key="8">
    <source>
        <dbReference type="ARBA" id="ARBA00022989"/>
    </source>
</evidence>
<dbReference type="EMBL" id="AWWV01005815">
    <property type="protein sequence ID" value="OMP04083.1"/>
    <property type="molecule type" value="Genomic_DNA"/>
</dbReference>
<evidence type="ECO:0000256" key="5">
    <source>
        <dbReference type="ARBA" id="ARBA00022692"/>
    </source>
</evidence>
<keyword evidence="5 12" id="KW-0812">Transmembrane</keyword>
<dbReference type="Gramene" id="OMP04083">
    <property type="protein sequence ID" value="OMP04083"/>
    <property type="gene ID" value="CCACVL1_02193"/>
</dbReference>
<organism evidence="14 15">
    <name type="scientific">Corchorus capsularis</name>
    <name type="common">Jute</name>
    <dbReference type="NCBI Taxonomy" id="210143"/>
    <lineage>
        <taxon>Eukaryota</taxon>
        <taxon>Viridiplantae</taxon>
        <taxon>Streptophyta</taxon>
        <taxon>Embryophyta</taxon>
        <taxon>Tracheophyta</taxon>
        <taxon>Spermatophyta</taxon>
        <taxon>Magnoliopsida</taxon>
        <taxon>eudicotyledons</taxon>
        <taxon>Gunneridae</taxon>
        <taxon>Pentapetalae</taxon>
        <taxon>rosids</taxon>
        <taxon>malvids</taxon>
        <taxon>Malvales</taxon>
        <taxon>Malvaceae</taxon>
        <taxon>Grewioideae</taxon>
        <taxon>Apeibeae</taxon>
        <taxon>Corchorus</taxon>
    </lineage>
</organism>
<dbReference type="InterPro" id="IPR003591">
    <property type="entry name" value="Leu-rich_rpt_typical-subtyp"/>
</dbReference>
<dbReference type="Pfam" id="PF23598">
    <property type="entry name" value="LRR_14"/>
    <property type="match status" value="1"/>
</dbReference>
<dbReference type="GO" id="GO:0005886">
    <property type="term" value="C:plasma membrane"/>
    <property type="evidence" value="ECO:0007669"/>
    <property type="project" value="UniProtKB-SubCell"/>
</dbReference>
<dbReference type="Proteomes" id="UP000188268">
    <property type="component" value="Unassembled WGS sequence"/>
</dbReference>
<protein>
    <submittedName>
        <fullName evidence="14">Leucine-rich repeat, typical subtype</fullName>
    </submittedName>
</protein>
<keyword evidence="10" id="KW-0675">Receptor</keyword>
<proteinExistence type="inferred from homology"/>
<reference evidence="14 15" key="1">
    <citation type="submission" date="2013-09" db="EMBL/GenBank/DDBJ databases">
        <title>Corchorus capsularis genome sequencing.</title>
        <authorList>
            <person name="Alam M."/>
            <person name="Haque M.S."/>
            <person name="Islam M.S."/>
            <person name="Emdad E.M."/>
            <person name="Islam M.M."/>
            <person name="Ahmed B."/>
            <person name="Halim A."/>
            <person name="Hossen Q.M.M."/>
            <person name="Hossain M.Z."/>
            <person name="Ahmed R."/>
            <person name="Khan M.M."/>
            <person name="Islam R."/>
            <person name="Rashid M.M."/>
            <person name="Khan S.A."/>
            <person name="Rahman M.S."/>
            <person name="Alam M."/>
        </authorList>
    </citation>
    <scope>NUCLEOTIDE SEQUENCE [LARGE SCALE GENOMIC DNA]</scope>
    <source>
        <strain evidence="15">cv. CVL-1</strain>
        <tissue evidence="14">Whole seedling</tissue>
    </source>
</reference>
<evidence type="ECO:0000256" key="11">
    <source>
        <dbReference type="ARBA" id="ARBA00023180"/>
    </source>
</evidence>
<gene>
    <name evidence="14" type="ORF">CCACVL1_02193</name>
</gene>
<name>A0A1R3KAI7_COCAP</name>
<keyword evidence="9 12" id="KW-0472">Membrane</keyword>
<evidence type="ECO:0000256" key="9">
    <source>
        <dbReference type="ARBA" id="ARBA00023136"/>
    </source>
</evidence>
<dbReference type="FunFam" id="3.80.10.10:FF:000095">
    <property type="entry name" value="LRR receptor-like serine/threonine-protein kinase GSO1"/>
    <property type="match status" value="2"/>
</dbReference>
<keyword evidence="6" id="KW-0732">Signal</keyword>
<dbReference type="InterPro" id="IPR032675">
    <property type="entry name" value="LRR_dom_sf"/>
</dbReference>
<evidence type="ECO:0000256" key="12">
    <source>
        <dbReference type="SAM" id="Phobius"/>
    </source>
</evidence>
<dbReference type="PROSITE" id="PS51450">
    <property type="entry name" value="LRR"/>
    <property type="match status" value="1"/>
</dbReference>
<dbReference type="OrthoDB" id="676979at2759"/>
<dbReference type="AlphaFoldDB" id="A0A1R3KAI7"/>
<keyword evidence="7" id="KW-0677">Repeat</keyword>
<dbReference type="PANTHER" id="PTHR48061">
    <property type="entry name" value="LEUCINE-RICH REPEAT RECEPTOR PROTEIN KINASE EMS1-LIKE-RELATED"/>
    <property type="match status" value="1"/>
</dbReference>
<dbReference type="SUPFAM" id="SSF52058">
    <property type="entry name" value="L domain-like"/>
    <property type="match status" value="1"/>
</dbReference>
<evidence type="ECO:0000256" key="7">
    <source>
        <dbReference type="ARBA" id="ARBA00022737"/>
    </source>
</evidence>
<dbReference type="PANTHER" id="PTHR48061:SF12">
    <property type="entry name" value="DISEASE RESISTANCE LIKE PROTEIN"/>
    <property type="match status" value="1"/>
</dbReference>
<evidence type="ECO:0000313" key="15">
    <source>
        <dbReference type="Proteomes" id="UP000188268"/>
    </source>
</evidence>
<keyword evidence="11" id="KW-0325">Glycoprotein</keyword>
<keyword evidence="15" id="KW-1185">Reference proteome</keyword>
<dbReference type="STRING" id="210143.A0A1R3KAI7"/>
<evidence type="ECO:0000256" key="1">
    <source>
        <dbReference type="ARBA" id="ARBA00004251"/>
    </source>
</evidence>
<dbReference type="InterPro" id="IPR001611">
    <property type="entry name" value="Leu-rich_rpt"/>
</dbReference>
<dbReference type="Pfam" id="PF13855">
    <property type="entry name" value="LRR_8"/>
    <property type="match status" value="1"/>
</dbReference>
<keyword evidence="8 12" id="KW-1133">Transmembrane helix</keyword>
<keyword evidence="3" id="KW-1003">Cell membrane</keyword>
<dbReference type="Gene3D" id="3.80.10.10">
    <property type="entry name" value="Ribonuclease Inhibitor"/>
    <property type="match status" value="2"/>
</dbReference>
<evidence type="ECO:0000313" key="14">
    <source>
        <dbReference type="EMBL" id="OMP04083.1"/>
    </source>
</evidence>
<comment type="similarity">
    <text evidence="2">Belongs to the RLP family.</text>
</comment>
<dbReference type="SMART" id="SM00369">
    <property type="entry name" value="LRR_TYP"/>
    <property type="match status" value="6"/>
</dbReference>
<dbReference type="OMA" id="RIERWFL"/>
<evidence type="ECO:0000256" key="3">
    <source>
        <dbReference type="ARBA" id="ARBA00022475"/>
    </source>
</evidence>
<feature type="domain" description="Disease resistance R13L4/SHOC-2-like LRR" evidence="13">
    <location>
        <begin position="226"/>
        <end position="393"/>
    </location>
</feature>
<evidence type="ECO:0000256" key="6">
    <source>
        <dbReference type="ARBA" id="ARBA00022729"/>
    </source>
</evidence>
<dbReference type="PRINTS" id="PR00019">
    <property type="entry name" value="LEURICHRPT"/>
</dbReference>
<sequence length="681" mass="76586">MKVLEILKYRHKNFIKSQVRDLAYAAAPVGRLIHHNQPAGCWDFERSALLQFKESFIIKKSASGFPGAYPKVRSWNVAAASFMVPSTIHSNSTLFHLRHLTSLNLYDNDLQFLEQSETFPGSNYNLELQNQSLKRLAENLVHLKYLNLDAVNVSSTVPQSLANFSSLTYLSLRGCDLHGEFPIEIFLLPNLQILRVSFNQRLTGRLPELPINSPIESLILLLTSFYGELPKSIGNLKSLSHFDVGGCNFSGPIPSSMANLTQLTSLSFHLNHFSVRIPSWIGNLTRLTYLDFGENEFWGPVPQSLYNLVNLEILDLNGNNLNGTVSLKQFLQMRGLQYLQLSGNDFWMLSTTPKNVSADPQFKVLSMGSCNLSEFPEFLAHQNKLVNLDLSVNIDGLIPNWLWGLSPNILEVLYLDWTTPPSDLQSELYNCPLPSQYFQRWKAMKVVDFSELKYLQADASFKVHFNWTISVSYSMTMTNKGIETEYEKIQEFLVAIDVSSNQFEGRIPEDIQILKGLQLLNLSNNFLSGPIPPSLANLSNLESLDLSQNNLSGKIPQELARLSFLAFLNVSYNHLIGPIPQGKQFATFDNNSFGGNPGLCGKPLSKKCHSEAAGAPPHLSSKEDEDGGDSLFEFGWKIVALGYGVGLVLGLILGYSFNPRKHKWFVKYFWGKPLRRRTQSN</sequence>